<comment type="caution">
    <text evidence="1">The sequence shown here is derived from an EMBL/GenBank/DDBJ whole genome shotgun (WGS) entry which is preliminary data.</text>
</comment>
<dbReference type="OrthoDB" id="191723at2759"/>
<accession>A0A9P0K086</accession>
<keyword evidence="2" id="KW-1185">Reference proteome</keyword>
<dbReference type="AlphaFoldDB" id="A0A9P0K086"/>
<dbReference type="EMBL" id="CAKOFQ010006712">
    <property type="protein sequence ID" value="CAH1964024.1"/>
    <property type="molecule type" value="Genomic_DNA"/>
</dbReference>
<reference evidence="1" key="1">
    <citation type="submission" date="2022-03" db="EMBL/GenBank/DDBJ databases">
        <authorList>
            <person name="Sayadi A."/>
        </authorList>
    </citation>
    <scope>NUCLEOTIDE SEQUENCE</scope>
</reference>
<proteinExistence type="predicted"/>
<sequence>MSLNTKIDILFLKNWVSNNKSLISTFLRLVSFFYTNPTTLNVNKLGV</sequence>
<dbReference type="Proteomes" id="UP001152888">
    <property type="component" value="Unassembled WGS sequence"/>
</dbReference>
<protein>
    <submittedName>
        <fullName evidence="1">Uncharacterized protein</fullName>
    </submittedName>
</protein>
<gene>
    <name evidence="1" type="ORF">ACAOBT_LOCUS5547</name>
</gene>
<evidence type="ECO:0000313" key="1">
    <source>
        <dbReference type="EMBL" id="CAH1964024.1"/>
    </source>
</evidence>
<organism evidence="1 2">
    <name type="scientific">Acanthoscelides obtectus</name>
    <name type="common">Bean weevil</name>
    <name type="synonym">Bruchus obtectus</name>
    <dbReference type="NCBI Taxonomy" id="200917"/>
    <lineage>
        <taxon>Eukaryota</taxon>
        <taxon>Metazoa</taxon>
        <taxon>Ecdysozoa</taxon>
        <taxon>Arthropoda</taxon>
        <taxon>Hexapoda</taxon>
        <taxon>Insecta</taxon>
        <taxon>Pterygota</taxon>
        <taxon>Neoptera</taxon>
        <taxon>Endopterygota</taxon>
        <taxon>Coleoptera</taxon>
        <taxon>Polyphaga</taxon>
        <taxon>Cucujiformia</taxon>
        <taxon>Chrysomeloidea</taxon>
        <taxon>Chrysomelidae</taxon>
        <taxon>Bruchinae</taxon>
        <taxon>Bruchini</taxon>
        <taxon>Acanthoscelides</taxon>
    </lineage>
</organism>
<name>A0A9P0K086_ACAOB</name>
<evidence type="ECO:0000313" key="2">
    <source>
        <dbReference type="Proteomes" id="UP001152888"/>
    </source>
</evidence>